<dbReference type="PANTHER" id="PTHR12526">
    <property type="entry name" value="GLYCOSYLTRANSFERASE"/>
    <property type="match status" value="1"/>
</dbReference>
<proteinExistence type="predicted"/>
<comment type="caution">
    <text evidence="3">The sequence shown here is derived from an EMBL/GenBank/DDBJ whole genome shotgun (WGS) entry which is preliminary data.</text>
</comment>
<keyword evidence="3" id="KW-0808">Transferase</keyword>
<dbReference type="InterPro" id="IPR028098">
    <property type="entry name" value="Glyco_trans_4-like_N"/>
</dbReference>
<evidence type="ECO:0000313" key="3">
    <source>
        <dbReference type="EMBL" id="MBB6327826.1"/>
    </source>
</evidence>
<feature type="domain" description="Glycosyltransferase subfamily 4-like N-terminal" evidence="2">
    <location>
        <begin position="32"/>
        <end position="177"/>
    </location>
</feature>
<evidence type="ECO:0000259" key="1">
    <source>
        <dbReference type="Pfam" id="PF00534"/>
    </source>
</evidence>
<dbReference type="Gene3D" id="3.40.50.2000">
    <property type="entry name" value="Glycogen Phosphorylase B"/>
    <property type="match status" value="2"/>
</dbReference>
<reference evidence="3 4" key="1">
    <citation type="submission" date="2020-08" db="EMBL/GenBank/DDBJ databases">
        <title>Genomic Encyclopedia of Type Strains, Phase IV (KMG-IV): sequencing the most valuable type-strain genomes for metagenomic binning, comparative biology and taxonomic classification.</title>
        <authorList>
            <person name="Goeker M."/>
        </authorList>
    </citation>
    <scope>NUCLEOTIDE SEQUENCE [LARGE SCALE GENOMIC DNA]</scope>
    <source>
        <strain evidence="3 4">DSM 102044</strain>
    </source>
</reference>
<gene>
    <name evidence="3" type="ORF">FHS59_003469</name>
</gene>
<dbReference type="Proteomes" id="UP000588604">
    <property type="component" value="Unassembled WGS sequence"/>
</dbReference>
<dbReference type="Pfam" id="PF00534">
    <property type="entry name" value="Glycos_transf_1"/>
    <property type="match status" value="1"/>
</dbReference>
<dbReference type="EMBL" id="JACIJO010000003">
    <property type="protein sequence ID" value="MBB6327826.1"/>
    <property type="molecule type" value="Genomic_DNA"/>
</dbReference>
<dbReference type="SUPFAM" id="SSF53756">
    <property type="entry name" value="UDP-Glycosyltransferase/glycogen phosphorylase"/>
    <property type="match status" value="1"/>
</dbReference>
<evidence type="ECO:0000313" key="4">
    <source>
        <dbReference type="Proteomes" id="UP000588604"/>
    </source>
</evidence>
<dbReference type="InterPro" id="IPR001296">
    <property type="entry name" value="Glyco_trans_1"/>
</dbReference>
<dbReference type="PANTHER" id="PTHR12526:SF630">
    <property type="entry name" value="GLYCOSYLTRANSFERASE"/>
    <property type="match status" value="1"/>
</dbReference>
<sequence>MKVFFIQDTLINAGTEKSLLQILPLVSPEIEFKVVYFYPRHDLKDAYERAGIPLVFLDLEGKYDFWKGIKKLRELIQKGKPDILVSSLLRSNLITRMASLLTGVPLVGTFVNDSYNNYRLEIKKGIQRQKFKFFWGLDRITAAIPKLYISNSSFIAKSHIKTLGVPLEKTKVVYRGRNIPSQIWKKRVSDTFEFISYGRLLQIKGFQELIQAFAKVHSVYPNSRLMIYGEGIHRPVLEKLVKELDLSHSVSLPGVISNVTEIIYKADCFVFPSWYEGFSGALVEAMMAGIPIIASDIPMNLEALTPDVNAITFPVRDVNALTRKMEYAVTHQQEMAELGRKAREEACGRFDIQLIAKQYESVLREAYQKYAAT</sequence>
<protein>
    <submittedName>
        <fullName evidence="3">Glycosyltransferase involved in cell wall biosynthesis</fullName>
    </submittedName>
</protein>
<keyword evidence="4" id="KW-1185">Reference proteome</keyword>
<evidence type="ECO:0000259" key="2">
    <source>
        <dbReference type="Pfam" id="PF13439"/>
    </source>
</evidence>
<feature type="domain" description="Glycosyl transferase family 1" evidence="1">
    <location>
        <begin position="189"/>
        <end position="344"/>
    </location>
</feature>
<dbReference type="RefSeq" id="WP_184496580.1">
    <property type="nucleotide sequence ID" value="NZ_JACIJO010000003.1"/>
</dbReference>
<dbReference type="GO" id="GO:0016757">
    <property type="term" value="F:glycosyltransferase activity"/>
    <property type="evidence" value="ECO:0007669"/>
    <property type="project" value="InterPro"/>
</dbReference>
<dbReference type="CDD" id="cd03801">
    <property type="entry name" value="GT4_PimA-like"/>
    <property type="match status" value="1"/>
</dbReference>
<accession>A0A841MUQ5</accession>
<name>A0A841MUQ5_9BACT</name>
<dbReference type="Pfam" id="PF13439">
    <property type="entry name" value="Glyco_transf_4"/>
    <property type="match status" value="1"/>
</dbReference>
<dbReference type="AlphaFoldDB" id="A0A841MUQ5"/>
<organism evidence="3 4">
    <name type="scientific">Algoriphagus iocasae</name>
    <dbReference type="NCBI Taxonomy" id="1836499"/>
    <lineage>
        <taxon>Bacteria</taxon>
        <taxon>Pseudomonadati</taxon>
        <taxon>Bacteroidota</taxon>
        <taxon>Cytophagia</taxon>
        <taxon>Cytophagales</taxon>
        <taxon>Cyclobacteriaceae</taxon>
        <taxon>Algoriphagus</taxon>
    </lineage>
</organism>